<dbReference type="UniPathway" id="UPA00121">
    <property type="reaction ID" value="UER00344"/>
</dbReference>
<evidence type="ECO:0000256" key="6">
    <source>
        <dbReference type="ARBA" id="ARBA00022640"/>
    </source>
</evidence>
<evidence type="ECO:0000256" key="1">
    <source>
        <dbReference type="ARBA" id="ARBA00004470"/>
    </source>
</evidence>
<dbReference type="OrthoDB" id="2414662at2759"/>
<dbReference type="EMBL" id="LR746268">
    <property type="protein sequence ID" value="CAA7397102.1"/>
    <property type="molecule type" value="Genomic_DNA"/>
</dbReference>
<comment type="function">
    <text evidence="11">Converts the prephenate produced from the shikimate-chorismate pathway into phenylalanine.</text>
</comment>
<dbReference type="EC" id="4.2.1.91" evidence="3 11"/>
<dbReference type="PROSITE" id="PS00857">
    <property type="entry name" value="PREPHENATE_DEHYDR_1"/>
    <property type="match status" value="1"/>
</dbReference>
<feature type="region of interest" description="Disordered" evidence="12">
    <location>
        <begin position="1"/>
        <end position="30"/>
    </location>
</feature>
<feature type="region of interest" description="Disordered" evidence="12">
    <location>
        <begin position="433"/>
        <end position="462"/>
    </location>
</feature>
<comment type="pathway">
    <text evidence="2 11">Amino-acid biosynthesis; L-phenylalanine biosynthesis; L-phenylalanine from L-arogenate: step 1/1.</text>
</comment>
<dbReference type="GO" id="GO:0004664">
    <property type="term" value="F:prephenate dehydratase activity"/>
    <property type="evidence" value="ECO:0007669"/>
    <property type="project" value="InterPro"/>
</dbReference>
<dbReference type="PANTHER" id="PTHR21022:SF19">
    <property type="entry name" value="PREPHENATE DEHYDRATASE-RELATED"/>
    <property type="match status" value="1"/>
</dbReference>
<dbReference type="Gene3D" id="3.30.70.260">
    <property type="match status" value="1"/>
</dbReference>
<dbReference type="FunFam" id="3.40.190.10:FF:000031">
    <property type="entry name" value="Arogenate dehydratase"/>
    <property type="match status" value="1"/>
</dbReference>
<feature type="domain" description="ACT" evidence="14">
    <location>
        <begin position="335"/>
        <end position="427"/>
    </location>
</feature>
<feature type="compositionally biased region" description="Low complexity" evidence="12">
    <location>
        <begin position="441"/>
        <end position="455"/>
    </location>
</feature>
<keyword evidence="7 11" id="KW-0809">Transit peptide</keyword>
<dbReference type="CDD" id="cd04905">
    <property type="entry name" value="ACT_CM-PDT"/>
    <property type="match status" value="1"/>
</dbReference>
<evidence type="ECO:0000256" key="10">
    <source>
        <dbReference type="ARBA" id="ARBA00023239"/>
    </source>
</evidence>
<keyword evidence="10 11" id="KW-0456">Lyase</keyword>
<evidence type="ECO:0000256" key="11">
    <source>
        <dbReference type="RuleBase" id="RU363004"/>
    </source>
</evidence>
<keyword evidence="4 11" id="KW-0150">Chloroplast</keyword>
<dbReference type="GO" id="GO:0047769">
    <property type="term" value="F:arogenate dehydratase activity"/>
    <property type="evidence" value="ECO:0007669"/>
    <property type="project" value="UniProtKB-UniRule"/>
</dbReference>
<sequence length="462" mass="49447">MPAISSPSSPLLPIRFRSRRRPTSTLTPVRSVYRHEAPAATGGNFFPGAIGANRADWQSSCAILAGKVAISQQQQNGSQDDASSAGDGELLSSEVINGRKAPPCSSTTLDLVPIGDNRNGGLLPRSLTIADLSPAPMHGSDLRVAYQGVPGAYSEAAAGKAYPGCEAIPCDQFEVAFQAVELWIADRAVLPVENSLGGSIHRNYDLLLRHRLHIVGEVQLPVHHCLLALPGVQPEYLTRVISHPQALAQCELTLTKMGLNVVREAVDDTAGAAEFVAANGLRDTAAIASNRAAALYGLQVLADGIQDDSSNVTRFVMLAREPIIPRTDRPFKTSIVFAHDREGTSVLFKVLSAFAFRDISLTKIESRPHRGRPIRVVDDANLGGTAKHFEYLFYVDFEASMADVKAQNALAEIQEFTSFLRVLGSYPMDMTPWHGGGQHNGNGSASSTGSSPSISPRAGRGY</sequence>
<reference evidence="16" key="1">
    <citation type="submission" date="2020-02" db="EMBL/GenBank/DDBJ databases">
        <authorList>
            <person name="Scholz U."/>
            <person name="Mascher M."/>
            <person name="Fiebig A."/>
        </authorList>
    </citation>
    <scope>NUCLEOTIDE SEQUENCE</scope>
</reference>
<dbReference type="FunFam" id="3.30.70.260:FF:000019">
    <property type="entry name" value="Arogenate dehydratase"/>
    <property type="match status" value="1"/>
</dbReference>
<protein>
    <recommendedName>
        <fullName evidence="3 11">Arogenate dehydratase</fullName>
        <ecNumber evidence="3 11">4.2.1.91</ecNumber>
    </recommendedName>
</protein>
<evidence type="ECO:0000313" key="15">
    <source>
        <dbReference type="EMBL" id="CAA2620982.1"/>
    </source>
</evidence>
<evidence type="ECO:0000256" key="7">
    <source>
        <dbReference type="ARBA" id="ARBA00022946"/>
    </source>
</evidence>
<evidence type="ECO:0000256" key="2">
    <source>
        <dbReference type="ARBA" id="ARBA00004929"/>
    </source>
</evidence>
<keyword evidence="8 11" id="KW-0057">Aromatic amino acid biosynthesis</keyword>
<name>A0A7I8KI45_SPIIN</name>
<dbReference type="SUPFAM" id="SSF55021">
    <property type="entry name" value="ACT-like"/>
    <property type="match status" value="1"/>
</dbReference>
<dbReference type="InterPro" id="IPR002912">
    <property type="entry name" value="ACT_dom"/>
</dbReference>
<dbReference type="FunFam" id="3.40.190.10:FF:000028">
    <property type="entry name" value="Arogenate dehydratase"/>
    <property type="match status" value="1"/>
</dbReference>
<dbReference type="EMBL" id="LR743592">
    <property type="protein sequence ID" value="CAA2620982.1"/>
    <property type="molecule type" value="Genomic_DNA"/>
</dbReference>
<accession>A0A7I8KI45</accession>
<organism evidence="16 17">
    <name type="scientific">Spirodela intermedia</name>
    <name type="common">Intermediate duckweed</name>
    <dbReference type="NCBI Taxonomy" id="51605"/>
    <lineage>
        <taxon>Eukaryota</taxon>
        <taxon>Viridiplantae</taxon>
        <taxon>Streptophyta</taxon>
        <taxon>Embryophyta</taxon>
        <taxon>Tracheophyta</taxon>
        <taxon>Spermatophyta</taxon>
        <taxon>Magnoliopsida</taxon>
        <taxon>Liliopsida</taxon>
        <taxon>Araceae</taxon>
        <taxon>Lemnoideae</taxon>
        <taxon>Spirodela</taxon>
    </lineage>
</organism>
<keyword evidence="6 11" id="KW-0934">Plastid</keyword>
<dbReference type="GO" id="GO:0009094">
    <property type="term" value="P:L-phenylalanine biosynthetic process"/>
    <property type="evidence" value="ECO:0007669"/>
    <property type="project" value="UniProtKB-UniPathway"/>
</dbReference>
<dbReference type="PANTHER" id="PTHR21022">
    <property type="entry name" value="PREPHENATE DEHYDRATASE P PROTEIN"/>
    <property type="match status" value="1"/>
</dbReference>
<comment type="subcellular location">
    <subcellularLocation>
        <location evidence="1 11">Plastid</location>
        <location evidence="1 11">Chloroplast stroma</location>
    </subcellularLocation>
</comment>
<dbReference type="InterPro" id="IPR001086">
    <property type="entry name" value="Preph_deHydtase"/>
</dbReference>
<evidence type="ECO:0000256" key="4">
    <source>
        <dbReference type="ARBA" id="ARBA00022528"/>
    </source>
</evidence>
<evidence type="ECO:0000256" key="9">
    <source>
        <dbReference type="ARBA" id="ARBA00023222"/>
    </source>
</evidence>
<keyword evidence="9 11" id="KW-0584">Phenylalanine biosynthesis</keyword>
<proteinExistence type="predicted"/>
<dbReference type="InterPro" id="IPR018528">
    <property type="entry name" value="Preph_deHydtase_CS"/>
</dbReference>
<evidence type="ECO:0000256" key="5">
    <source>
        <dbReference type="ARBA" id="ARBA00022605"/>
    </source>
</evidence>
<dbReference type="PROSITE" id="PS51671">
    <property type="entry name" value="ACT"/>
    <property type="match status" value="1"/>
</dbReference>
<feature type="compositionally biased region" description="Low complexity" evidence="12">
    <location>
        <begin position="1"/>
        <end position="15"/>
    </location>
</feature>
<evidence type="ECO:0000259" key="14">
    <source>
        <dbReference type="PROSITE" id="PS51671"/>
    </source>
</evidence>
<evidence type="ECO:0000313" key="16">
    <source>
        <dbReference type="EMBL" id="CAA7397102.1"/>
    </source>
</evidence>
<evidence type="ECO:0000256" key="3">
    <source>
        <dbReference type="ARBA" id="ARBA00013259"/>
    </source>
</evidence>
<dbReference type="PROSITE" id="PS51171">
    <property type="entry name" value="PREPHENATE_DEHYDR_3"/>
    <property type="match status" value="1"/>
</dbReference>
<dbReference type="AlphaFoldDB" id="A0A7I8KI45"/>
<dbReference type="PROSITE" id="PS00858">
    <property type="entry name" value="PREPHENATE_DEHYDR_2"/>
    <property type="match status" value="1"/>
</dbReference>
<dbReference type="InterPro" id="IPR045865">
    <property type="entry name" value="ACT-like_dom_sf"/>
</dbReference>
<dbReference type="CDD" id="cd13631">
    <property type="entry name" value="PBP2_Ct-PDT_like"/>
    <property type="match status" value="1"/>
</dbReference>
<comment type="catalytic activity">
    <reaction evidence="11">
        <text>L-arogenate + H(+) = L-phenylalanine + CO2 + H2O</text>
        <dbReference type="Rhea" id="RHEA:12536"/>
        <dbReference type="ChEBI" id="CHEBI:15377"/>
        <dbReference type="ChEBI" id="CHEBI:15378"/>
        <dbReference type="ChEBI" id="CHEBI:16526"/>
        <dbReference type="ChEBI" id="CHEBI:58095"/>
        <dbReference type="ChEBI" id="CHEBI:58180"/>
        <dbReference type="EC" id="4.2.1.91"/>
    </reaction>
</comment>
<keyword evidence="17" id="KW-1185">Reference proteome</keyword>
<keyword evidence="5 11" id="KW-0028">Amino-acid biosynthesis</keyword>
<dbReference type="Pfam" id="PF00800">
    <property type="entry name" value="PDT"/>
    <property type="match status" value="1"/>
</dbReference>
<evidence type="ECO:0000259" key="13">
    <source>
        <dbReference type="PROSITE" id="PS51171"/>
    </source>
</evidence>
<evidence type="ECO:0000256" key="8">
    <source>
        <dbReference type="ARBA" id="ARBA00023141"/>
    </source>
</evidence>
<dbReference type="Proteomes" id="UP000663760">
    <property type="component" value="Chromosome 5"/>
</dbReference>
<evidence type="ECO:0000256" key="12">
    <source>
        <dbReference type="SAM" id="MobiDB-lite"/>
    </source>
</evidence>
<evidence type="ECO:0000313" key="17">
    <source>
        <dbReference type="Proteomes" id="UP000663760"/>
    </source>
</evidence>
<gene>
    <name evidence="15" type="ORF">SI7747_05007151</name>
    <name evidence="16" type="ORF">SI8410_05007765</name>
</gene>
<dbReference type="Gene3D" id="3.40.190.10">
    <property type="entry name" value="Periplasmic binding protein-like II"/>
    <property type="match status" value="2"/>
</dbReference>
<feature type="domain" description="Prephenate dehydratase" evidence="13">
    <location>
        <begin position="143"/>
        <end position="320"/>
    </location>
</feature>
<dbReference type="GO" id="GO:0009570">
    <property type="term" value="C:chloroplast stroma"/>
    <property type="evidence" value="ECO:0007669"/>
    <property type="project" value="UniProtKB-SubCell"/>
</dbReference>
<dbReference type="SUPFAM" id="SSF53850">
    <property type="entry name" value="Periplasmic binding protein-like II"/>
    <property type="match status" value="1"/>
</dbReference>